<evidence type="ECO:0000313" key="1">
    <source>
        <dbReference type="EMBL" id="KAG7615978.1"/>
    </source>
</evidence>
<dbReference type="Proteomes" id="UP000694240">
    <property type="component" value="Chromosome 4"/>
</dbReference>
<proteinExistence type="predicted"/>
<gene>
    <name evidence="1" type="ORF">ISN45_At04g015090</name>
</gene>
<comment type="caution">
    <text evidence="1">The sequence shown here is derived from an EMBL/GenBank/DDBJ whole genome shotgun (WGS) entry which is preliminary data.</text>
</comment>
<organism evidence="1 2">
    <name type="scientific">Arabidopsis thaliana x Arabidopsis arenosa</name>
    <dbReference type="NCBI Taxonomy" id="1240361"/>
    <lineage>
        <taxon>Eukaryota</taxon>
        <taxon>Viridiplantae</taxon>
        <taxon>Streptophyta</taxon>
        <taxon>Embryophyta</taxon>
        <taxon>Tracheophyta</taxon>
        <taxon>Spermatophyta</taxon>
        <taxon>Magnoliopsida</taxon>
        <taxon>eudicotyledons</taxon>
        <taxon>Gunneridae</taxon>
        <taxon>Pentapetalae</taxon>
        <taxon>rosids</taxon>
        <taxon>malvids</taxon>
        <taxon>Brassicales</taxon>
        <taxon>Brassicaceae</taxon>
        <taxon>Camelineae</taxon>
        <taxon>Arabidopsis</taxon>
    </lineage>
</organism>
<dbReference type="AlphaFoldDB" id="A0A8T2DVN9"/>
<name>A0A8T2DVN9_9BRAS</name>
<keyword evidence="2" id="KW-1185">Reference proteome</keyword>
<reference evidence="1 2" key="1">
    <citation type="submission" date="2020-12" db="EMBL/GenBank/DDBJ databases">
        <title>Concerted genomic and epigenomic changes stabilize Arabidopsis allopolyploids.</title>
        <authorList>
            <person name="Chen Z."/>
        </authorList>
    </citation>
    <scope>NUCLEOTIDE SEQUENCE [LARGE SCALE GENOMIC DNA]</scope>
    <source>
        <strain evidence="1">Allo738</strain>
        <tissue evidence="1">Leaf</tissue>
    </source>
</reference>
<accession>A0A8T2DVN9</accession>
<protein>
    <submittedName>
        <fullName evidence="1">Uncharacterized protein</fullName>
    </submittedName>
</protein>
<dbReference type="EMBL" id="JAEFBK010000004">
    <property type="protein sequence ID" value="KAG7615978.1"/>
    <property type="molecule type" value="Genomic_DNA"/>
</dbReference>
<sequence length="31" mass="3552">MNIPVTISSITVSNNAVSDNRRHVSRENRQR</sequence>
<evidence type="ECO:0000313" key="2">
    <source>
        <dbReference type="Proteomes" id="UP000694240"/>
    </source>
</evidence>